<feature type="transmembrane region" description="Helical" evidence="3">
    <location>
        <begin position="390"/>
        <end position="409"/>
    </location>
</feature>
<dbReference type="GO" id="GO:0005886">
    <property type="term" value="C:plasma membrane"/>
    <property type="evidence" value="ECO:0007669"/>
    <property type="project" value="UniProtKB-UniRule"/>
</dbReference>
<dbReference type="PANTHER" id="PTHR10686:SF18">
    <property type="entry name" value="IP11787P-RELATED"/>
    <property type="match status" value="1"/>
</dbReference>
<evidence type="ECO:0000313" key="4">
    <source>
        <dbReference type="EMBL" id="KAI9551804.1"/>
    </source>
</evidence>
<feature type="transmembrane region" description="Helical" evidence="3">
    <location>
        <begin position="166"/>
        <end position="185"/>
    </location>
</feature>
<evidence type="ECO:0000313" key="5">
    <source>
        <dbReference type="Proteomes" id="UP000820818"/>
    </source>
</evidence>
<comment type="similarity">
    <text evidence="1 2">Belongs to the reduced folate carrier (RFC) transporter (TC 2.A.48) family.</text>
</comment>
<dbReference type="InterPro" id="IPR036259">
    <property type="entry name" value="MFS_trans_sf"/>
</dbReference>
<comment type="subcellular location">
    <subcellularLocation>
        <location evidence="2">Membrane</location>
        <topology evidence="2">Multi-pass membrane protein</topology>
    </subcellularLocation>
</comment>
<dbReference type="Proteomes" id="UP000820818">
    <property type="component" value="Linkage Group LG10"/>
</dbReference>
<comment type="caution">
    <text evidence="4">The sequence shown here is derived from an EMBL/GenBank/DDBJ whole genome shotgun (WGS) entry which is preliminary data.</text>
</comment>
<feature type="transmembrane region" description="Helical" evidence="3">
    <location>
        <begin position="50"/>
        <end position="70"/>
    </location>
</feature>
<keyword evidence="2" id="KW-0813">Transport</keyword>
<dbReference type="Gene3D" id="1.20.1250.20">
    <property type="entry name" value="MFS general substrate transporter like domains"/>
    <property type="match status" value="1"/>
</dbReference>
<gene>
    <name evidence="4" type="ORF">GHT06_022140</name>
</gene>
<dbReference type="PANTHER" id="PTHR10686">
    <property type="entry name" value="FOLATE TRANSPORTER"/>
    <property type="match status" value="1"/>
</dbReference>
<dbReference type="AlphaFoldDB" id="A0AAD5PP74"/>
<evidence type="ECO:0000256" key="3">
    <source>
        <dbReference type="SAM" id="Phobius"/>
    </source>
</evidence>
<evidence type="ECO:0000256" key="1">
    <source>
        <dbReference type="ARBA" id="ARBA00005773"/>
    </source>
</evidence>
<feature type="transmembrane region" description="Helical" evidence="3">
    <location>
        <begin position="272"/>
        <end position="289"/>
    </location>
</feature>
<dbReference type="NCBIfam" id="TIGR00806">
    <property type="entry name" value="rfc"/>
    <property type="match status" value="1"/>
</dbReference>
<dbReference type="Pfam" id="PF01770">
    <property type="entry name" value="Folate_carrier"/>
    <property type="match status" value="1"/>
</dbReference>
<accession>A0AAD5PP74</accession>
<dbReference type="PIRSF" id="PIRSF028739">
    <property type="entry name" value="Folate_carrier"/>
    <property type="match status" value="1"/>
</dbReference>
<dbReference type="SUPFAM" id="SSF103473">
    <property type="entry name" value="MFS general substrate transporter"/>
    <property type="match status" value="1"/>
</dbReference>
<proteinExistence type="inferred from homology"/>
<name>A0AAD5PP74_9CRUS</name>
<dbReference type="GO" id="GO:0090482">
    <property type="term" value="F:vitamin transmembrane transporter activity"/>
    <property type="evidence" value="ECO:0007669"/>
    <property type="project" value="InterPro"/>
</dbReference>
<dbReference type="EMBL" id="WJBH02000010">
    <property type="protein sequence ID" value="KAI9551804.1"/>
    <property type="molecule type" value="Genomic_DNA"/>
</dbReference>
<sequence>MEKWLGPCLLLSAFGFLKEFRPSEPFVTEFLVGTWKNFTVEQVMQDIYPIWTYSYLVLLFIVFIVTDLLLYKPVVVFEGISLVITWCLLIWGQGIAAMQAVEFVYAASTASKVAYSTYIYTQVPVDKFQIVTAYTKAALLTGRCFAGILGQILVATGTCDYLALNYISLGFVSCSTVFAFFLPSVSRSIYFHRRKPQERSLNDQSAQLETSNELQTCQDRDEIPSSGKLIQSLPSVDDTNQNNKCTKTSVCLLFWDDFTTAFSDNYTLKWSLWWAFATCGFFQVVNYIQPLWEALDSESENVYNGGVEALHAFLGALTTLAVGYLTIDWSVYGEPVIAVISLFEGAMLFVAGNTEILWITYATYIAFCLSYRILITIASSEVAKGLKRESYGFIFGFNTFLALLFQAILTLCVTDGVGLALDPQSQFKIYGGYFGVLGTIFSAMAAYNIFRNRSRVYVSKKICAQHVPFGHPVIDLPAKHRDLNLKI</sequence>
<dbReference type="InterPro" id="IPR002666">
    <property type="entry name" value="Folate_carrier"/>
</dbReference>
<feature type="transmembrane region" description="Helical" evidence="3">
    <location>
        <begin position="358"/>
        <end position="378"/>
    </location>
</feature>
<keyword evidence="5" id="KW-1185">Reference proteome</keyword>
<keyword evidence="3" id="KW-0812">Transmembrane</keyword>
<protein>
    <submittedName>
        <fullName evidence="4">Uncharacterized protein</fullName>
    </submittedName>
</protein>
<organism evidence="4 5">
    <name type="scientific">Daphnia sinensis</name>
    <dbReference type="NCBI Taxonomy" id="1820382"/>
    <lineage>
        <taxon>Eukaryota</taxon>
        <taxon>Metazoa</taxon>
        <taxon>Ecdysozoa</taxon>
        <taxon>Arthropoda</taxon>
        <taxon>Crustacea</taxon>
        <taxon>Branchiopoda</taxon>
        <taxon>Diplostraca</taxon>
        <taxon>Cladocera</taxon>
        <taxon>Anomopoda</taxon>
        <taxon>Daphniidae</taxon>
        <taxon>Daphnia</taxon>
        <taxon>Daphnia similis group</taxon>
    </lineage>
</organism>
<feature type="transmembrane region" description="Helical" evidence="3">
    <location>
        <begin position="334"/>
        <end position="352"/>
    </location>
</feature>
<keyword evidence="2 3" id="KW-0472">Membrane</keyword>
<evidence type="ECO:0000256" key="2">
    <source>
        <dbReference type="PIRNR" id="PIRNR028739"/>
    </source>
</evidence>
<keyword evidence="3" id="KW-1133">Transmembrane helix</keyword>
<reference evidence="4 5" key="1">
    <citation type="submission" date="2022-05" db="EMBL/GenBank/DDBJ databases">
        <title>A multi-omics perspective on studying reproductive biology in Daphnia sinensis.</title>
        <authorList>
            <person name="Jia J."/>
        </authorList>
    </citation>
    <scope>NUCLEOTIDE SEQUENCE [LARGE SCALE GENOMIC DNA]</scope>
    <source>
        <strain evidence="4 5">WSL</strain>
    </source>
</reference>
<feature type="transmembrane region" description="Helical" evidence="3">
    <location>
        <begin position="75"/>
        <end position="97"/>
    </location>
</feature>
<feature type="transmembrane region" description="Helical" evidence="3">
    <location>
        <begin position="309"/>
        <end position="327"/>
    </location>
</feature>
<feature type="transmembrane region" description="Helical" evidence="3">
    <location>
        <begin position="429"/>
        <end position="450"/>
    </location>
</feature>